<dbReference type="GO" id="GO:0016758">
    <property type="term" value="F:hexosyltransferase activity"/>
    <property type="evidence" value="ECO:0007669"/>
    <property type="project" value="TreeGrafter"/>
</dbReference>
<dbReference type="Pfam" id="PF00534">
    <property type="entry name" value="Glycos_transf_1"/>
    <property type="match status" value="1"/>
</dbReference>
<reference evidence="3 4" key="1">
    <citation type="submission" date="2018-08" db="EMBL/GenBank/DDBJ databases">
        <title>A genome reference for cultivated species of the human gut microbiota.</title>
        <authorList>
            <person name="Zou Y."/>
            <person name="Xue W."/>
            <person name="Luo G."/>
        </authorList>
    </citation>
    <scope>NUCLEOTIDE SEQUENCE [LARGE SCALE GENOMIC DNA]</scope>
    <source>
        <strain evidence="3 4">AF28-26</strain>
    </source>
</reference>
<protein>
    <submittedName>
        <fullName evidence="3">Glycosyltransferase family 4 protein</fullName>
    </submittedName>
</protein>
<dbReference type="InterPro" id="IPR001296">
    <property type="entry name" value="Glyco_trans_1"/>
</dbReference>
<dbReference type="InterPro" id="IPR050194">
    <property type="entry name" value="Glycosyltransferase_grp1"/>
</dbReference>
<dbReference type="PANTHER" id="PTHR45947">
    <property type="entry name" value="SULFOQUINOVOSYL TRANSFERASE SQD2"/>
    <property type="match status" value="1"/>
</dbReference>
<sequence length="409" mass="45791">MNIAIFTESYAPSTGFVPSESFLLAQSYRQLEHRATVVTCDPKCKKIETRRTVVKVPGKPAPNQYGFAPSKNRKADQAELFSALEAYEFDLVHVFSCGKMAVHGMQFANRFDLPLVLSISDFYEDAIPYLTNTKLLEPWAAFRQKARFRDIADYADMITSTNKKAGDYLASAGIKRKLSLIPIHADPERFSRQNADPDQVNAVKMKYHLTDKTVAVFAGRLLYEKGVDILLQRWASHLKLERGLRLLIIGTGPEKAALQQLSKSLNLDKQVIFTGEVMNKDMPAYYAASDLFVSASETPLMSMAVCEALLAGLPCIVSDKSRPAGQLEHGKNGFYFSSSNELTDYVRRIASLDYNGKEALHRMVRNTVEGASKDAQAQAMLSLYKKAKRLHYYDPQRLEAAKRNGQIGH</sequence>
<evidence type="ECO:0000313" key="4">
    <source>
        <dbReference type="Proteomes" id="UP000284751"/>
    </source>
</evidence>
<organism evidence="3 4">
    <name type="scientific">[Clostridium] leptum</name>
    <dbReference type="NCBI Taxonomy" id="1535"/>
    <lineage>
        <taxon>Bacteria</taxon>
        <taxon>Bacillati</taxon>
        <taxon>Bacillota</taxon>
        <taxon>Clostridia</taxon>
        <taxon>Eubacteriales</taxon>
        <taxon>Oscillospiraceae</taxon>
        <taxon>Oscillospiraceae incertae sedis</taxon>
    </lineage>
</organism>
<dbReference type="Pfam" id="PF13439">
    <property type="entry name" value="Glyco_transf_4"/>
    <property type="match status" value="1"/>
</dbReference>
<dbReference type="AlphaFoldDB" id="A0A412AWM7"/>
<evidence type="ECO:0000259" key="1">
    <source>
        <dbReference type="Pfam" id="PF00534"/>
    </source>
</evidence>
<gene>
    <name evidence="3" type="ORF">DWY99_08545</name>
</gene>
<dbReference type="Gene3D" id="3.40.50.2000">
    <property type="entry name" value="Glycogen Phosphorylase B"/>
    <property type="match status" value="2"/>
</dbReference>
<evidence type="ECO:0000259" key="2">
    <source>
        <dbReference type="Pfam" id="PF13439"/>
    </source>
</evidence>
<dbReference type="PANTHER" id="PTHR45947:SF3">
    <property type="entry name" value="SULFOQUINOVOSYL TRANSFERASE SQD2"/>
    <property type="match status" value="1"/>
</dbReference>
<accession>A0A412AWM7</accession>
<dbReference type="Proteomes" id="UP000284751">
    <property type="component" value="Unassembled WGS sequence"/>
</dbReference>
<dbReference type="InterPro" id="IPR028098">
    <property type="entry name" value="Glyco_trans_4-like_N"/>
</dbReference>
<dbReference type="SUPFAM" id="SSF53756">
    <property type="entry name" value="UDP-Glycosyltransferase/glycogen phosphorylase"/>
    <property type="match status" value="1"/>
</dbReference>
<evidence type="ECO:0000313" key="3">
    <source>
        <dbReference type="EMBL" id="RGQ40163.1"/>
    </source>
</evidence>
<name>A0A412AWM7_9FIRM</name>
<dbReference type="EMBL" id="QRTC01000031">
    <property type="protein sequence ID" value="RGQ40163.1"/>
    <property type="molecule type" value="Genomic_DNA"/>
</dbReference>
<feature type="domain" description="Glycosyltransferase subfamily 4-like N-terminal" evidence="2">
    <location>
        <begin position="24"/>
        <end position="189"/>
    </location>
</feature>
<keyword evidence="3" id="KW-0808">Transferase</keyword>
<feature type="domain" description="Glycosyl transferase family 1" evidence="1">
    <location>
        <begin position="210"/>
        <end position="366"/>
    </location>
</feature>
<comment type="caution">
    <text evidence="3">The sequence shown here is derived from an EMBL/GenBank/DDBJ whole genome shotgun (WGS) entry which is preliminary data.</text>
</comment>
<proteinExistence type="predicted"/>